<dbReference type="Gene3D" id="1.20.120.20">
    <property type="entry name" value="Apolipoprotein"/>
    <property type="match status" value="1"/>
</dbReference>
<protein>
    <recommendedName>
        <fullName evidence="4">YtxH domain-containing protein</fullName>
    </recommendedName>
</protein>
<comment type="caution">
    <text evidence="2">The sequence shown here is derived from an EMBL/GenBank/DDBJ whole genome shotgun (WGS) entry which is preliminary data.</text>
</comment>
<dbReference type="RefSeq" id="WP_261295811.1">
    <property type="nucleotide sequence ID" value="NZ_JANQBK010000019.1"/>
</dbReference>
<dbReference type="EMBL" id="JBHRXP010000003">
    <property type="protein sequence ID" value="MFC3580293.1"/>
    <property type="molecule type" value="Genomic_DNA"/>
</dbReference>
<evidence type="ECO:0008006" key="4">
    <source>
        <dbReference type="Google" id="ProtNLM"/>
    </source>
</evidence>
<evidence type="ECO:0000313" key="2">
    <source>
        <dbReference type="EMBL" id="MFC3580293.1"/>
    </source>
</evidence>
<evidence type="ECO:0000256" key="1">
    <source>
        <dbReference type="SAM" id="MobiDB-lite"/>
    </source>
</evidence>
<reference evidence="3" key="1">
    <citation type="journal article" date="2019" name="Int. J. Syst. Evol. Microbiol.">
        <title>The Global Catalogue of Microorganisms (GCM) 10K type strain sequencing project: providing services to taxonomists for standard genome sequencing and annotation.</title>
        <authorList>
            <consortium name="The Broad Institute Genomics Platform"/>
            <consortium name="The Broad Institute Genome Sequencing Center for Infectious Disease"/>
            <person name="Wu L."/>
            <person name="Ma J."/>
        </authorList>
    </citation>
    <scope>NUCLEOTIDE SEQUENCE [LARGE SCALE GENOMIC DNA]</scope>
    <source>
        <strain evidence="3">KCTC 42739</strain>
    </source>
</reference>
<name>A0ABV7STH3_9SPHN</name>
<proteinExistence type="predicted"/>
<feature type="region of interest" description="Disordered" evidence="1">
    <location>
        <begin position="1"/>
        <end position="60"/>
    </location>
</feature>
<organism evidence="2 3">
    <name type="scientific">Sphingomonas hylomeconis</name>
    <dbReference type="NCBI Taxonomy" id="1395958"/>
    <lineage>
        <taxon>Bacteria</taxon>
        <taxon>Pseudomonadati</taxon>
        <taxon>Pseudomonadota</taxon>
        <taxon>Alphaproteobacteria</taxon>
        <taxon>Sphingomonadales</taxon>
        <taxon>Sphingomonadaceae</taxon>
        <taxon>Sphingomonas</taxon>
    </lineage>
</organism>
<gene>
    <name evidence="2" type="ORF">ACFONA_08975</name>
</gene>
<feature type="compositionally biased region" description="Low complexity" evidence="1">
    <location>
        <begin position="43"/>
        <end position="59"/>
    </location>
</feature>
<evidence type="ECO:0000313" key="3">
    <source>
        <dbReference type="Proteomes" id="UP001595713"/>
    </source>
</evidence>
<accession>A0ABV7STH3</accession>
<dbReference type="Proteomes" id="UP001595713">
    <property type="component" value="Unassembled WGS sequence"/>
</dbReference>
<keyword evidence="3" id="KW-1185">Reference proteome</keyword>
<sequence length="181" mass="18370">MADQNDKPVAEAINHGANDTPPADTSFRPEASFGGEDVTFESAADAPAEPAATGAPGTAHTLKDGAAKIAQTVGDRAKTYAEDGKSRAGSALDELAQMMNDAAGTVDEKVGAQYGQYARTAAEAVTGFSESLKAKNVDDLIADATGFVKKSPAIAIGTAAALGFVLIRLVQSGLNADNDKA</sequence>